<evidence type="ECO:0000313" key="15">
    <source>
        <dbReference type="EMBL" id="PIR78286.1"/>
    </source>
</evidence>
<gene>
    <name evidence="15" type="ORF">COU28_02450</name>
</gene>
<dbReference type="CDD" id="cd00814">
    <property type="entry name" value="MetRS_core"/>
    <property type="match status" value="1"/>
</dbReference>
<dbReference type="GO" id="GO:0004823">
    <property type="term" value="F:leucine-tRNA ligase activity"/>
    <property type="evidence" value="ECO:0007669"/>
    <property type="project" value="UniProtKB-EC"/>
</dbReference>
<keyword evidence="6 12" id="KW-0547">Nucleotide-binding</keyword>
<dbReference type="Pfam" id="PF00133">
    <property type="entry name" value="tRNA-synt_1"/>
    <property type="match status" value="1"/>
</dbReference>
<evidence type="ECO:0000256" key="10">
    <source>
        <dbReference type="ARBA" id="ARBA00030904"/>
    </source>
</evidence>
<dbReference type="NCBIfam" id="TIGR00398">
    <property type="entry name" value="metG"/>
    <property type="match status" value="1"/>
</dbReference>
<evidence type="ECO:0000256" key="12">
    <source>
        <dbReference type="RuleBase" id="RU363035"/>
    </source>
</evidence>
<dbReference type="EMBL" id="PFBU01000050">
    <property type="protein sequence ID" value="PIR78286.1"/>
    <property type="molecule type" value="Genomic_DNA"/>
</dbReference>
<dbReference type="InterPro" id="IPR014758">
    <property type="entry name" value="Met-tRNA_synth"/>
</dbReference>
<keyword evidence="4" id="KW-0963">Cytoplasm</keyword>
<keyword evidence="7 12" id="KW-0067">ATP-binding</keyword>
<dbReference type="Proteomes" id="UP000230852">
    <property type="component" value="Unassembled WGS sequence"/>
</dbReference>
<evidence type="ECO:0000259" key="13">
    <source>
        <dbReference type="Pfam" id="PF00133"/>
    </source>
</evidence>
<dbReference type="PROSITE" id="PS00178">
    <property type="entry name" value="AA_TRNA_LIGASE_I"/>
    <property type="match status" value="1"/>
</dbReference>
<evidence type="ECO:0000313" key="16">
    <source>
        <dbReference type="Proteomes" id="UP000230852"/>
    </source>
</evidence>
<comment type="caution">
    <text evidence="15">The sequence shown here is derived from an EMBL/GenBank/DDBJ whole genome shotgun (WGS) entry which is preliminary data.</text>
</comment>
<dbReference type="PANTHER" id="PTHR43326">
    <property type="entry name" value="METHIONYL-TRNA SYNTHETASE"/>
    <property type="match status" value="1"/>
</dbReference>
<dbReference type="InterPro" id="IPR014729">
    <property type="entry name" value="Rossmann-like_a/b/a_fold"/>
</dbReference>
<evidence type="ECO:0000259" key="14">
    <source>
        <dbReference type="Pfam" id="PF09334"/>
    </source>
</evidence>
<dbReference type="PANTHER" id="PTHR43326:SF1">
    <property type="entry name" value="METHIONINE--TRNA LIGASE, MITOCHONDRIAL"/>
    <property type="match status" value="1"/>
</dbReference>
<proteinExistence type="inferred from homology"/>
<evidence type="ECO:0000256" key="2">
    <source>
        <dbReference type="ARBA" id="ARBA00012838"/>
    </source>
</evidence>
<evidence type="ECO:0000256" key="3">
    <source>
        <dbReference type="ARBA" id="ARBA00018753"/>
    </source>
</evidence>
<feature type="domain" description="Methionyl/Leucyl tRNA synthetase" evidence="14">
    <location>
        <begin position="136"/>
        <end position="368"/>
    </location>
</feature>
<dbReference type="InterPro" id="IPR009080">
    <property type="entry name" value="tRNAsynth_Ia_anticodon-bd"/>
</dbReference>
<comment type="catalytic activity">
    <reaction evidence="11">
        <text>tRNA(Leu) + L-leucine + ATP = L-leucyl-tRNA(Leu) + AMP + diphosphate</text>
        <dbReference type="Rhea" id="RHEA:11688"/>
        <dbReference type="Rhea" id="RHEA-COMP:9613"/>
        <dbReference type="Rhea" id="RHEA-COMP:9622"/>
        <dbReference type="ChEBI" id="CHEBI:30616"/>
        <dbReference type="ChEBI" id="CHEBI:33019"/>
        <dbReference type="ChEBI" id="CHEBI:57427"/>
        <dbReference type="ChEBI" id="CHEBI:78442"/>
        <dbReference type="ChEBI" id="CHEBI:78494"/>
        <dbReference type="ChEBI" id="CHEBI:456215"/>
        <dbReference type="EC" id="6.1.1.4"/>
    </reaction>
</comment>
<dbReference type="FunFam" id="2.170.220.10:FF:000003">
    <property type="entry name" value="Methionine--tRNA ligase"/>
    <property type="match status" value="1"/>
</dbReference>
<keyword evidence="8 12" id="KW-0648">Protein biosynthesis</keyword>
<dbReference type="AlphaFoldDB" id="A0A2H0TYI3"/>
<dbReference type="SUPFAM" id="SSF52374">
    <property type="entry name" value="Nucleotidylyl transferase"/>
    <property type="match status" value="1"/>
</dbReference>
<dbReference type="Gene3D" id="2.170.220.10">
    <property type="match status" value="1"/>
</dbReference>
<keyword evidence="9 12" id="KW-0030">Aminoacyl-tRNA synthetase</keyword>
<comment type="function">
    <text evidence="1">Is required not only for elongation of protein synthesis but also for the initiation of all mRNA translation through initiator tRNA(fMet) aminoacylation.</text>
</comment>
<name>A0A2H0TYI3_9BACT</name>
<sequence>MKNKYYISTAIPYINGKPHIGHALEYTQTDVVARYQRLIGKDVFFLSGTDENSLKNVHAAEKAGKGVQEFVDEYYKEFYNFKDILNISFDDFIRTSEARHFVGAKKLWQNFKAEDLEKRKYKGLYCVGCEAFYKEEELEDGKCPEHKTEPEVVEEENWFFKLSNYQEKLKELLEKDIIKVVPDFRKNEWLAFIDRGLEDFSISRSAERAHNWGVPVPSDESQIMYVWVDALSNYITALNYGEENSELFQKYWNQTGQNNREVVHVIGKGIGKFHVLYWPAMLLSAGLELPTAEFIHGYLTIEGEKMSKSLGNVIDPKDVVEKYGTDAVRYYLLGAVSATKDGDFSVARFEDFYTAHLVNGIGNLTSRILTMIEKYNENKIPVVTKDIFEINKFWEHYEISFINYDFEEVVKTINSLVSKIDVTISEQKPWEKVKAGENISVLLYQLVEGLRHLALSLVPIIPETAEKILKQLNWEVSNNFEEEKKWGILSEGKEIKKTEILFARLEKQKN</sequence>
<evidence type="ECO:0000256" key="4">
    <source>
        <dbReference type="ARBA" id="ARBA00022490"/>
    </source>
</evidence>
<dbReference type="InterPro" id="IPR002300">
    <property type="entry name" value="aa-tRNA-synth_Ia"/>
</dbReference>
<dbReference type="InterPro" id="IPR033911">
    <property type="entry name" value="MetRS_core"/>
</dbReference>
<dbReference type="EC" id="6.1.1.10" evidence="2"/>
<dbReference type="InterPro" id="IPR001412">
    <property type="entry name" value="aa-tRNA-synth_I_CS"/>
</dbReference>
<dbReference type="SUPFAM" id="SSF47323">
    <property type="entry name" value="Anticodon-binding domain of a subclass of class I aminoacyl-tRNA synthetases"/>
    <property type="match status" value="1"/>
</dbReference>
<dbReference type="InterPro" id="IPR015413">
    <property type="entry name" value="Methionyl/Leucyl_tRNA_Synth"/>
</dbReference>
<evidence type="ECO:0000256" key="1">
    <source>
        <dbReference type="ARBA" id="ARBA00003314"/>
    </source>
</evidence>
<dbReference type="PRINTS" id="PR01041">
    <property type="entry name" value="TRNASYNTHMET"/>
</dbReference>
<evidence type="ECO:0000256" key="6">
    <source>
        <dbReference type="ARBA" id="ARBA00022741"/>
    </source>
</evidence>
<feature type="domain" description="Aminoacyl-tRNA synthetase class Ia" evidence="13">
    <location>
        <begin position="2"/>
        <end position="71"/>
    </location>
</feature>
<dbReference type="GO" id="GO:0004825">
    <property type="term" value="F:methionine-tRNA ligase activity"/>
    <property type="evidence" value="ECO:0007669"/>
    <property type="project" value="UniProtKB-EC"/>
</dbReference>
<dbReference type="Pfam" id="PF09334">
    <property type="entry name" value="tRNA-synt_1g"/>
    <property type="match status" value="1"/>
</dbReference>
<evidence type="ECO:0000256" key="7">
    <source>
        <dbReference type="ARBA" id="ARBA00022840"/>
    </source>
</evidence>
<organism evidence="15 16">
    <name type="scientific">Candidatus Magasanikbacteria bacterium CG10_big_fil_rev_8_21_14_0_10_36_16</name>
    <dbReference type="NCBI Taxonomy" id="1974645"/>
    <lineage>
        <taxon>Bacteria</taxon>
        <taxon>Candidatus Magasanikiibacteriota</taxon>
    </lineage>
</organism>
<evidence type="ECO:0000256" key="8">
    <source>
        <dbReference type="ARBA" id="ARBA00022917"/>
    </source>
</evidence>
<accession>A0A2H0TYI3</accession>
<dbReference type="GO" id="GO:0005524">
    <property type="term" value="F:ATP binding"/>
    <property type="evidence" value="ECO:0007669"/>
    <property type="project" value="UniProtKB-KW"/>
</dbReference>
<dbReference type="Gene3D" id="3.40.50.620">
    <property type="entry name" value="HUPs"/>
    <property type="match status" value="1"/>
</dbReference>
<comment type="similarity">
    <text evidence="12">Belongs to the class-I aminoacyl-tRNA synthetase family.</text>
</comment>
<dbReference type="Gene3D" id="1.10.730.10">
    <property type="entry name" value="Isoleucyl-tRNA Synthetase, Domain 1"/>
    <property type="match status" value="1"/>
</dbReference>
<dbReference type="GO" id="GO:0006431">
    <property type="term" value="P:methionyl-tRNA aminoacylation"/>
    <property type="evidence" value="ECO:0007669"/>
    <property type="project" value="InterPro"/>
</dbReference>
<evidence type="ECO:0000256" key="11">
    <source>
        <dbReference type="ARBA" id="ARBA00047469"/>
    </source>
</evidence>
<reference evidence="16" key="1">
    <citation type="submission" date="2017-09" db="EMBL/GenBank/DDBJ databases">
        <title>Depth-based differentiation of microbial function through sediment-hosted aquifers and enrichment of novel symbionts in the deep terrestrial subsurface.</title>
        <authorList>
            <person name="Probst A.J."/>
            <person name="Ladd B."/>
            <person name="Jarett J.K."/>
            <person name="Geller-Mcgrath D.E."/>
            <person name="Sieber C.M.K."/>
            <person name="Emerson J.B."/>
            <person name="Anantharaman K."/>
            <person name="Thomas B.C."/>
            <person name="Malmstrom R."/>
            <person name="Stieglmeier M."/>
            <person name="Klingl A."/>
            <person name="Woyke T."/>
            <person name="Ryan C.M."/>
            <person name="Banfield J.F."/>
        </authorList>
    </citation>
    <scope>NUCLEOTIDE SEQUENCE [LARGE SCALE GENOMIC DNA]</scope>
</reference>
<evidence type="ECO:0000256" key="5">
    <source>
        <dbReference type="ARBA" id="ARBA00022598"/>
    </source>
</evidence>
<keyword evidence="5 12" id="KW-0436">Ligase</keyword>
<protein>
    <recommendedName>
        <fullName evidence="3">Methionine--tRNA ligase</fullName>
        <ecNumber evidence="2">6.1.1.10</ecNumber>
    </recommendedName>
    <alternativeName>
        <fullName evidence="10">Methionyl-tRNA synthetase</fullName>
    </alternativeName>
</protein>
<evidence type="ECO:0000256" key="9">
    <source>
        <dbReference type="ARBA" id="ARBA00023146"/>
    </source>
</evidence>
<dbReference type="InterPro" id="IPR023457">
    <property type="entry name" value="Met-tRNA_synth_2"/>
</dbReference>